<feature type="compositionally biased region" description="Basic and acidic residues" evidence="1">
    <location>
        <begin position="179"/>
        <end position="194"/>
    </location>
</feature>
<feature type="region of interest" description="Disordered" evidence="1">
    <location>
        <begin position="164"/>
        <end position="196"/>
    </location>
</feature>
<comment type="caution">
    <text evidence="2">The sequence shown here is derived from an EMBL/GenBank/DDBJ whole genome shotgun (WGS) entry which is preliminary data.</text>
</comment>
<reference evidence="2" key="2">
    <citation type="submission" date="2022-01" db="EMBL/GenBank/DDBJ databases">
        <authorList>
            <person name="Yamashiro T."/>
            <person name="Shiraishi A."/>
            <person name="Satake H."/>
            <person name="Nakayama K."/>
        </authorList>
    </citation>
    <scope>NUCLEOTIDE SEQUENCE</scope>
</reference>
<accession>A0ABQ4ZLX3</accession>
<sequence>MSRSHLPNWTLILSPKYLSNIPQEEEKYSRRKEQPLLLDDDDDDDEDKDEDEEEEEEHPALADSVPPVHLILSSDHRQTARDYTYHLEEVGIDLGPRYDSIGESSSCSSTGKDQFGDPREAVESSTEKKNVKPLEGSITRVTELNCSPGAGQQDIYLLIRGIHRTGNTPDNQHRGSGFPERHGYSSKRPADRKSQVVTLNEMQQADNLTEAGPVD</sequence>
<dbReference type="EMBL" id="BQNB010011487">
    <property type="protein sequence ID" value="GJS91209.1"/>
    <property type="molecule type" value="Genomic_DNA"/>
</dbReference>
<organism evidence="2 3">
    <name type="scientific">Tanacetum coccineum</name>
    <dbReference type="NCBI Taxonomy" id="301880"/>
    <lineage>
        <taxon>Eukaryota</taxon>
        <taxon>Viridiplantae</taxon>
        <taxon>Streptophyta</taxon>
        <taxon>Embryophyta</taxon>
        <taxon>Tracheophyta</taxon>
        <taxon>Spermatophyta</taxon>
        <taxon>Magnoliopsida</taxon>
        <taxon>eudicotyledons</taxon>
        <taxon>Gunneridae</taxon>
        <taxon>Pentapetalae</taxon>
        <taxon>asterids</taxon>
        <taxon>campanulids</taxon>
        <taxon>Asterales</taxon>
        <taxon>Asteraceae</taxon>
        <taxon>Asteroideae</taxon>
        <taxon>Anthemideae</taxon>
        <taxon>Anthemidinae</taxon>
        <taxon>Tanacetum</taxon>
    </lineage>
</organism>
<feature type="compositionally biased region" description="Acidic residues" evidence="1">
    <location>
        <begin position="38"/>
        <end position="57"/>
    </location>
</feature>
<evidence type="ECO:0000256" key="1">
    <source>
        <dbReference type="SAM" id="MobiDB-lite"/>
    </source>
</evidence>
<keyword evidence="3" id="KW-1185">Reference proteome</keyword>
<dbReference type="Proteomes" id="UP001151760">
    <property type="component" value="Unassembled WGS sequence"/>
</dbReference>
<evidence type="ECO:0000313" key="3">
    <source>
        <dbReference type="Proteomes" id="UP001151760"/>
    </source>
</evidence>
<proteinExistence type="predicted"/>
<name>A0ABQ4ZLX3_9ASTR</name>
<feature type="compositionally biased region" description="Basic and acidic residues" evidence="1">
    <location>
        <begin position="114"/>
        <end position="132"/>
    </location>
</feature>
<evidence type="ECO:0000313" key="2">
    <source>
        <dbReference type="EMBL" id="GJS91209.1"/>
    </source>
</evidence>
<feature type="compositionally biased region" description="Basic and acidic residues" evidence="1">
    <location>
        <begin position="24"/>
        <end position="34"/>
    </location>
</feature>
<feature type="region of interest" description="Disordered" evidence="1">
    <location>
        <begin position="95"/>
        <end position="134"/>
    </location>
</feature>
<protein>
    <submittedName>
        <fullName evidence="2">Uncharacterized protein</fullName>
    </submittedName>
</protein>
<feature type="region of interest" description="Disordered" evidence="1">
    <location>
        <begin position="20"/>
        <end position="75"/>
    </location>
</feature>
<gene>
    <name evidence="2" type="ORF">Tco_0773845</name>
</gene>
<reference evidence="2" key="1">
    <citation type="journal article" date="2022" name="Int. J. Mol. Sci.">
        <title>Draft Genome of Tanacetum Coccineum: Genomic Comparison of Closely Related Tanacetum-Family Plants.</title>
        <authorList>
            <person name="Yamashiro T."/>
            <person name="Shiraishi A."/>
            <person name="Nakayama K."/>
            <person name="Satake H."/>
        </authorList>
    </citation>
    <scope>NUCLEOTIDE SEQUENCE</scope>
</reference>